<dbReference type="SMART" id="SM00495">
    <property type="entry name" value="ChtBD3"/>
    <property type="match status" value="2"/>
</dbReference>
<dbReference type="InterPro" id="IPR051024">
    <property type="entry name" value="GlcNAc_Chitin_IntDeg"/>
</dbReference>
<evidence type="ECO:0000256" key="2">
    <source>
        <dbReference type="ARBA" id="ARBA00022801"/>
    </source>
</evidence>
<protein>
    <recommendedName>
        <fullName evidence="7">Fibronectin type-III domain-containing protein</fullName>
    </recommendedName>
</protein>
<comment type="caution">
    <text evidence="8">The sequence shown here is derived from an EMBL/GenBank/DDBJ whole genome shotgun (WGS) entry which is preliminary data.</text>
</comment>
<dbReference type="Pfam" id="PF00041">
    <property type="entry name" value="fn3"/>
    <property type="match status" value="1"/>
</dbReference>
<dbReference type="SMART" id="SM00060">
    <property type="entry name" value="FN3"/>
    <property type="match status" value="2"/>
</dbReference>
<keyword evidence="3" id="KW-0119">Carbohydrate metabolism</keyword>
<dbReference type="Proteomes" id="UP000051658">
    <property type="component" value="Unassembled WGS sequence"/>
</dbReference>
<evidence type="ECO:0000259" key="7">
    <source>
        <dbReference type="PROSITE" id="PS50853"/>
    </source>
</evidence>
<dbReference type="InterPro" id="IPR013783">
    <property type="entry name" value="Ig-like_fold"/>
</dbReference>
<dbReference type="Gene3D" id="2.70.50.50">
    <property type="entry name" value="chitin-binding protein cbp21"/>
    <property type="match status" value="1"/>
</dbReference>
<organism evidence="8 9">
    <name type="scientific">Carnobacterium divergens DSM 20623</name>
    <dbReference type="NCBI Taxonomy" id="1449336"/>
    <lineage>
        <taxon>Bacteria</taxon>
        <taxon>Bacillati</taxon>
        <taxon>Bacillota</taxon>
        <taxon>Bacilli</taxon>
        <taxon>Lactobacillales</taxon>
        <taxon>Carnobacteriaceae</taxon>
        <taxon>Carnobacterium</taxon>
    </lineage>
</organism>
<feature type="domain" description="Fibronectin type-III" evidence="7">
    <location>
        <begin position="307"/>
        <end position="392"/>
    </location>
</feature>
<feature type="region of interest" description="Disordered" evidence="6">
    <location>
        <begin position="65"/>
        <end position="87"/>
    </location>
</feature>
<evidence type="ECO:0000256" key="1">
    <source>
        <dbReference type="ARBA" id="ARBA00022729"/>
    </source>
</evidence>
<evidence type="ECO:0000256" key="4">
    <source>
        <dbReference type="ARBA" id="ARBA00023295"/>
    </source>
</evidence>
<dbReference type="Gene3D" id="2.10.10.20">
    <property type="entry name" value="Carbohydrate-binding module superfamily 5/12"/>
    <property type="match status" value="2"/>
</dbReference>
<dbReference type="InterPro" id="IPR014756">
    <property type="entry name" value="Ig_E-set"/>
</dbReference>
<dbReference type="PATRIC" id="fig|1449336.4.peg.994"/>
<dbReference type="PROSITE" id="PS50853">
    <property type="entry name" value="FN3"/>
    <property type="match status" value="2"/>
</dbReference>
<dbReference type="SUPFAM" id="SSF49265">
    <property type="entry name" value="Fibronectin type III"/>
    <property type="match status" value="1"/>
</dbReference>
<keyword evidence="5" id="KW-0624">Polysaccharide degradation</keyword>
<evidence type="ECO:0000256" key="6">
    <source>
        <dbReference type="SAM" id="MobiDB-lite"/>
    </source>
</evidence>
<evidence type="ECO:0000256" key="5">
    <source>
        <dbReference type="ARBA" id="ARBA00023326"/>
    </source>
</evidence>
<dbReference type="CDD" id="cd12215">
    <property type="entry name" value="ChiC_BD"/>
    <property type="match status" value="2"/>
</dbReference>
<dbReference type="GO" id="GO:0030246">
    <property type="term" value="F:carbohydrate binding"/>
    <property type="evidence" value="ECO:0007669"/>
    <property type="project" value="InterPro"/>
</dbReference>
<dbReference type="Pfam" id="PF02839">
    <property type="entry name" value="CBM_5_12"/>
    <property type="match status" value="2"/>
</dbReference>
<name>A0A0R2I2V5_CARDV</name>
<dbReference type="CDD" id="cd00063">
    <property type="entry name" value="FN3"/>
    <property type="match status" value="2"/>
</dbReference>
<proteinExistence type="predicted"/>
<keyword evidence="4" id="KW-0326">Glycosidase</keyword>
<dbReference type="SUPFAM" id="SSF51055">
    <property type="entry name" value="Carbohydrate binding domain"/>
    <property type="match status" value="2"/>
</dbReference>
<keyword evidence="9" id="KW-1185">Reference proteome</keyword>
<gene>
    <name evidence="8" type="ORF">IV74_GL000973</name>
</gene>
<accession>A0A0R2I2V5</accession>
<evidence type="ECO:0000256" key="3">
    <source>
        <dbReference type="ARBA" id="ARBA00023277"/>
    </source>
</evidence>
<dbReference type="InterPro" id="IPR004302">
    <property type="entry name" value="Cellulose/chitin-bd_N"/>
</dbReference>
<dbReference type="AlphaFoldDB" id="A0A0R2I2V5"/>
<dbReference type="PANTHER" id="PTHR34823">
    <property type="entry name" value="GLCNAC-BINDING PROTEIN A"/>
    <property type="match status" value="1"/>
</dbReference>
<reference evidence="8 9" key="1">
    <citation type="journal article" date="2015" name="Genome Announc.">
        <title>Expanding the biotechnology potential of lactobacilli through comparative genomics of 213 strains and associated genera.</title>
        <authorList>
            <person name="Sun Z."/>
            <person name="Harris H.M."/>
            <person name="McCann A."/>
            <person name="Guo C."/>
            <person name="Argimon S."/>
            <person name="Zhang W."/>
            <person name="Yang X."/>
            <person name="Jeffery I.B."/>
            <person name="Cooney J.C."/>
            <person name="Kagawa T.F."/>
            <person name="Liu W."/>
            <person name="Song Y."/>
            <person name="Salvetti E."/>
            <person name="Wrobel A."/>
            <person name="Rasinkangas P."/>
            <person name="Parkhill J."/>
            <person name="Rea M.C."/>
            <person name="O'Sullivan O."/>
            <person name="Ritari J."/>
            <person name="Douillard F.P."/>
            <person name="Paul Ross R."/>
            <person name="Yang R."/>
            <person name="Briner A.E."/>
            <person name="Felis G.E."/>
            <person name="de Vos W.M."/>
            <person name="Barrangou R."/>
            <person name="Klaenhammer T.R."/>
            <person name="Caufield P.W."/>
            <person name="Cui Y."/>
            <person name="Zhang H."/>
            <person name="O'Toole P.W."/>
        </authorList>
    </citation>
    <scope>NUCLEOTIDE SEQUENCE [LARGE SCALE GENOMIC DNA]</scope>
    <source>
        <strain evidence="8 9">DSM 20623</strain>
    </source>
</reference>
<dbReference type="CDD" id="cd21177">
    <property type="entry name" value="LPMO_AA10"/>
    <property type="match status" value="1"/>
</dbReference>
<dbReference type="GO" id="GO:0000272">
    <property type="term" value="P:polysaccharide catabolic process"/>
    <property type="evidence" value="ECO:0007669"/>
    <property type="project" value="UniProtKB-KW"/>
</dbReference>
<dbReference type="InterPro" id="IPR036116">
    <property type="entry name" value="FN3_sf"/>
</dbReference>
<dbReference type="PANTHER" id="PTHR34823:SF1">
    <property type="entry name" value="CHITIN-BINDING TYPE-4 DOMAIN-CONTAINING PROTEIN"/>
    <property type="match status" value="1"/>
</dbReference>
<evidence type="ECO:0000313" key="9">
    <source>
        <dbReference type="Proteomes" id="UP000051658"/>
    </source>
</evidence>
<dbReference type="GO" id="GO:0005576">
    <property type="term" value="C:extracellular region"/>
    <property type="evidence" value="ECO:0007669"/>
    <property type="project" value="InterPro"/>
</dbReference>
<dbReference type="Pfam" id="PF03067">
    <property type="entry name" value="LPMO_10"/>
    <property type="match status" value="1"/>
</dbReference>
<evidence type="ECO:0000313" key="8">
    <source>
        <dbReference type="EMBL" id="KRN56725.1"/>
    </source>
</evidence>
<dbReference type="EMBL" id="JQBS01000024">
    <property type="protein sequence ID" value="KRN56725.1"/>
    <property type="molecule type" value="Genomic_DNA"/>
</dbReference>
<dbReference type="Gene3D" id="2.60.40.10">
    <property type="entry name" value="Immunoglobulins"/>
    <property type="match status" value="2"/>
</dbReference>
<dbReference type="InterPro" id="IPR003610">
    <property type="entry name" value="CBM5/12"/>
</dbReference>
<dbReference type="FunFam" id="2.60.40.10:FF:001114">
    <property type="entry name" value="Chitinase A1"/>
    <property type="match status" value="2"/>
</dbReference>
<dbReference type="SUPFAM" id="SSF81296">
    <property type="entry name" value="E set domains"/>
    <property type="match status" value="1"/>
</dbReference>
<sequence>MKMKLMKPLMLVATIGVGLVAFNQESLAHGYILQPESRAYKGTASGGNLNKEVGRAQWEPQSIEAPKGFPSVANSPQDGKIASGGVSGFEPMDVQNTNWHQTDINTGKLDITWQLTAPHSTHSWNYFITKQGWNPNEPLKRENLEKISTKNDFGKIPEKIVTQQITIPSDRTGYHVIVGAWDISDTDFAFYQVIDVNVKNGPVEEDTQAPTSPTELKANHTAFNQIKLSWKSSTDNVGISKYEILRDGKVIDSTKDTAFDDLNVTEKTTYRYEIRALDAAGNVSKNSKALTVKTPEKPLIDTEKPSTPEGLMGHMTTATSTMLHWNASTDNVAVTGYEIYRDGKSIKVTTDLMYTDKELKANTTYKYSIVAFDAAGNRSANSQIISVTTKEQEKPDPSTTWNANTVYLYNEKVMYNGLEYKARWWTQGEQPDISDVWQLITPNASVDWNSSKAYTGGDKVVYQGNNYIAKWWSQNNRPDQTDSWMLEK</sequence>
<dbReference type="eggNOG" id="COG3979">
    <property type="taxonomic scope" value="Bacteria"/>
</dbReference>
<dbReference type="GO" id="GO:0004553">
    <property type="term" value="F:hydrolase activity, hydrolyzing O-glycosyl compounds"/>
    <property type="evidence" value="ECO:0007669"/>
    <property type="project" value="InterPro"/>
</dbReference>
<keyword evidence="1" id="KW-0732">Signal</keyword>
<keyword evidence="2" id="KW-0378">Hydrolase</keyword>
<dbReference type="eggNOG" id="COG3397">
    <property type="taxonomic scope" value="Bacteria"/>
</dbReference>
<dbReference type="InterPro" id="IPR003961">
    <property type="entry name" value="FN3_dom"/>
</dbReference>
<feature type="domain" description="Fibronectin type-III" evidence="7">
    <location>
        <begin position="209"/>
        <end position="297"/>
    </location>
</feature>
<dbReference type="InterPro" id="IPR036573">
    <property type="entry name" value="CBM_sf_5/12"/>
</dbReference>